<keyword evidence="1" id="KW-0238">DNA-binding</keyword>
<proteinExistence type="predicted"/>
<organism evidence="4 5">
    <name type="scientific">Chitinophaga sancti</name>
    <dbReference type="NCBI Taxonomy" id="1004"/>
    <lineage>
        <taxon>Bacteria</taxon>
        <taxon>Pseudomonadati</taxon>
        <taxon>Bacteroidota</taxon>
        <taxon>Chitinophagia</taxon>
        <taxon>Chitinophagales</taxon>
        <taxon>Chitinophagaceae</taxon>
        <taxon>Chitinophaga</taxon>
    </lineage>
</organism>
<name>A0ABZ0XG61_9BACT</name>
<dbReference type="RefSeq" id="WP_143150582.1">
    <property type="nucleotide sequence ID" value="NZ_CP139972.1"/>
</dbReference>
<evidence type="ECO:0000256" key="1">
    <source>
        <dbReference type="ARBA" id="ARBA00023125"/>
    </source>
</evidence>
<protein>
    <submittedName>
        <fullName evidence="4">Tyrosine-type recombinase/integrase</fullName>
    </submittedName>
</protein>
<dbReference type="SUPFAM" id="SSF56349">
    <property type="entry name" value="DNA breaking-rejoining enzymes"/>
    <property type="match status" value="1"/>
</dbReference>
<dbReference type="PROSITE" id="PS51898">
    <property type="entry name" value="TYR_RECOMBINASE"/>
    <property type="match status" value="1"/>
</dbReference>
<dbReference type="Proteomes" id="UP001326715">
    <property type="component" value="Chromosome"/>
</dbReference>
<dbReference type="EMBL" id="CP140154">
    <property type="protein sequence ID" value="WQG89615.1"/>
    <property type="molecule type" value="Genomic_DNA"/>
</dbReference>
<evidence type="ECO:0000313" key="5">
    <source>
        <dbReference type="Proteomes" id="UP001326715"/>
    </source>
</evidence>
<accession>A0ABZ0XG61</accession>
<reference evidence="4 5" key="1">
    <citation type="submission" date="2023-11" db="EMBL/GenBank/DDBJ databases">
        <title>MicrobeMod: A computational toolkit for identifying prokaryotic methylation and restriction-modification with nanopore sequencing.</title>
        <authorList>
            <person name="Crits-Christoph A."/>
            <person name="Kang S.C."/>
            <person name="Lee H."/>
            <person name="Ostrov N."/>
        </authorList>
    </citation>
    <scope>NUCLEOTIDE SEQUENCE [LARGE SCALE GENOMIC DNA]</scope>
    <source>
        <strain evidence="4 5">ATCC 23090</strain>
    </source>
</reference>
<evidence type="ECO:0000313" key="4">
    <source>
        <dbReference type="EMBL" id="WQG89615.1"/>
    </source>
</evidence>
<evidence type="ECO:0000259" key="3">
    <source>
        <dbReference type="PROSITE" id="PS51898"/>
    </source>
</evidence>
<dbReference type="InterPro" id="IPR010998">
    <property type="entry name" value="Integrase_recombinase_N"/>
</dbReference>
<keyword evidence="5" id="KW-1185">Reference proteome</keyword>
<dbReference type="Gene3D" id="1.10.150.130">
    <property type="match status" value="1"/>
</dbReference>
<feature type="domain" description="Tyr recombinase" evidence="3">
    <location>
        <begin position="239"/>
        <end position="449"/>
    </location>
</feature>
<keyword evidence="2" id="KW-0233">DNA recombination</keyword>
<dbReference type="InterPro" id="IPR013762">
    <property type="entry name" value="Integrase-like_cat_sf"/>
</dbReference>
<dbReference type="InterPro" id="IPR011010">
    <property type="entry name" value="DNA_brk_join_enz"/>
</dbReference>
<sequence>MDENADTFKKAIQMIHRTDGCRYSELNFFPSNWKTTTSSSSLKKIWRIEYTFYDPSMKDRYPNGKAVTIKGGINRAKDLSSRRQLMQYLIDVELDLLENQFYNPITKTILEKEAEKSREGVIDENTPFIKALELALESKVMDGEAKKDIKNKIPHIEKAARNIKYKGAVVADMPISSISRKLIRLVLDEIGNNKGDRWTANNFNRYRTDLRTIFIELNELEAMESNPMDGIRKRKGIKKQRETLTSEDRKRVDNHLRENHYTFWRFARIFFHSGCRERELLGVTIENVNLKERWFKVMVKKDKESRWDKKAIEPGAYNLWKEVIAEADKLLLENRNNPNLSKSCVPGGKPGNLLFIFSEALKPMFRGGPIRQEQICRRWNNYVKRQLGITADFYSLKHSRTSEDINSEVRKAIRIATKKAARKNGHTSTKMVEQIYDTQSKDRLLKIKTKSKAHFAPEA</sequence>
<dbReference type="Gene3D" id="1.10.443.10">
    <property type="entry name" value="Intergrase catalytic core"/>
    <property type="match status" value="1"/>
</dbReference>
<evidence type="ECO:0000256" key="2">
    <source>
        <dbReference type="ARBA" id="ARBA00023172"/>
    </source>
</evidence>
<dbReference type="InterPro" id="IPR002104">
    <property type="entry name" value="Integrase_catalytic"/>
</dbReference>
<gene>
    <name evidence="4" type="ORF">SR876_32295</name>
</gene>